<keyword evidence="12" id="KW-1185">Reference proteome</keyword>
<dbReference type="HAMAP" id="MF_01331_B">
    <property type="entry name" value="Ribosomal_uL22_B"/>
    <property type="match status" value="1"/>
</dbReference>
<evidence type="ECO:0000256" key="5">
    <source>
        <dbReference type="ARBA" id="ARBA00023274"/>
    </source>
</evidence>
<dbReference type="CDD" id="cd00336">
    <property type="entry name" value="Ribosomal_L22"/>
    <property type="match status" value="1"/>
</dbReference>
<comment type="caution">
    <text evidence="11">The sequence shown here is derived from an EMBL/GenBank/DDBJ whole genome shotgun (WGS) entry which is preliminary data.</text>
</comment>
<evidence type="ECO:0000256" key="2">
    <source>
        <dbReference type="ARBA" id="ARBA00022730"/>
    </source>
</evidence>
<protein>
    <recommendedName>
        <fullName evidence="6 7">Large ribosomal subunit protein uL22</fullName>
    </recommendedName>
</protein>
<organism evidence="11 12">
    <name type="scientific">Maritalea porphyrae</name>
    <dbReference type="NCBI Taxonomy" id="880732"/>
    <lineage>
        <taxon>Bacteria</taxon>
        <taxon>Pseudomonadati</taxon>
        <taxon>Pseudomonadota</taxon>
        <taxon>Alphaproteobacteria</taxon>
        <taxon>Hyphomicrobiales</taxon>
        <taxon>Devosiaceae</taxon>
        <taxon>Maritalea</taxon>
    </lineage>
</organism>
<dbReference type="Gene3D" id="3.90.470.10">
    <property type="entry name" value="Ribosomal protein L22/L17"/>
    <property type="match status" value="1"/>
</dbReference>
<comment type="function">
    <text evidence="7">The globular domain of the protein is located near the polypeptide exit tunnel on the outside of the subunit, while an extended beta-hairpin is found that lines the wall of the exit tunnel in the center of the 70S ribosome.</text>
</comment>
<dbReference type="InterPro" id="IPR036394">
    <property type="entry name" value="Ribosomal_uL22_sf"/>
</dbReference>
<dbReference type="PANTHER" id="PTHR13501">
    <property type="entry name" value="CHLOROPLAST 50S RIBOSOMAL PROTEIN L22-RELATED"/>
    <property type="match status" value="1"/>
</dbReference>
<dbReference type="InterPro" id="IPR005727">
    <property type="entry name" value="Ribosomal_uL22_bac/chlpt-type"/>
</dbReference>
<evidence type="ECO:0000256" key="8">
    <source>
        <dbReference type="RuleBase" id="RU004005"/>
    </source>
</evidence>
<sequence>MGKAKRERTLKDNEARAVLRQVRTSPQKLNLVATTIRGKKVEKALADLAFSPKRIAKDVKKTLESAIANAENNHGLDTDALIVAEAYVGKSLVMKRFRPRARGRVGKILKPFSHLTIVVREVEEAA</sequence>
<keyword evidence="4 7" id="KW-0689">Ribosomal protein</keyword>
<gene>
    <name evidence="7 11" type="primary">rplV</name>
    <name evidence="11" type="ORF">GCM10007879_29430</name>
</gene>
<evidence type="ECO:0000256" key="3">
    <source>
        <dbReference type="ARBA" id="ARBA00022884"/>
    </source>
</evidence>
<dbReference type="SUPFAM" id="SSF54843">
    <property type="entry name" value="Ribosomal protein L22"/>
    <property type="match status" value="1"/>
</dbReference>
<dbReference type="InterPro" id="IPR018260">
    <property type="entry name" value="Ribosomal_uL22_CS"/>
</dbReference>
<comment type="function">
    <text evidence="7 10">This protein binds specifically to 23S rRNA; its binding is stimulated by other ribosomal proteins, e.g., L4, L17, and L20. It is important during the early stages of 50S assembly. It makes multiple contacts with different domains of the 23S rRNA in the assembled 50S subunit and ribosome.</text>
</comment>
<dbReference type="NCBIfam" id="TIGR01044">
    <property type="entry name" value="rplV_bact"/>
    <property type="match status" value="1"/>
</dbReference>
<evidence type="ECO:0000313" key="12">
    <source>
        <dbReference type="Proteomes" id="UP001161405"/>
    </source>
</evidence>
<evidence type="ECO:0000256" key="6">
    <source>
        <dbReference type="ARBA" id="ARBA00035207"/>
    </source>
</evidence>
<name>A0ABQ5UTU0_9HYPH</name>
<comment type="subunit">
    <text evidence="7 9">Part of the 50S ribosomal subunit.</text>
</comment>
<evidence type="ECO:0000256" key="9">
    <source>
        <dbReference type="RuleBase" id="RU004006"/>
    </source>
</evidence>
<reference evidence="11" key="1">
    <citation type="journal article" date="2014" name="Int. J. Syst. Evol. Microbiol.">
        <title>Complete genome of a new Firmicutes species belonging to the dominant human colonic microbiota ('Ruminococcus bicirculans') reveals two chromosomes and a selective capacity to utilize plant glucans.</title>
        <authorList>
            <consortium name="NISC Comparative Sequencing Program"/>
            <person name="Wegmann U."/>
            <person name="Louis P."/>
            <person name="Goesmann A."/>
            <person name="Henrissat B."/>
            <person name="Duncan S.H."/>
            <person name="Flint H.J."/>
        </authorList>
    </citation>
    <scope>NUCLEOTIDE SEQUENCE</scope>
    <source>
        <strain evidence="11">NBRC 107169</strain>
    </source>
</reference>
<evidence type="ECO:0000256" key="7">
    <source>
        <dbReference type="HAMAP-Rule" id="MF_01331"/>
    </source>
</evidence>
<dbReference type="EMBL" id="BSNI01000002">
    <property type="protein sequence ID" value="GLQ18694.1"/>
    <property type="molecule type" value="Genomic_DNA"/>
</dbReference>
<dbReference type="PROSITE" id="PS00464">
    <property type="entry name" value="RIBOSOMAL_L22"/>
    <property type="match status" value="1"/>
</dbReference>
<reference evidence="11" key="2">
    <citation type="submission" date="2023-01" db="EMBL/GenBank/DDBJ databases">
        <title>Draft genome sequence of Maritalea porphyrae strain NBRC 107169.</title>
        <authorList>
            <person name="Sun Q."/>
            <person name="Mori K."/>
        </authorList>
    </citation>
    <scope>NUCLEOTIDE SEQUENCE</scope>
    <source>
        <strain evidence="11">NBRC 107169</strain>
    </source>
</reference>
<dbReference type="InterPro" id="IPR047867">
    <property type="entry name" value="Ribosomal_uL22_bac/org-type"/>
</dbReference>
<evidence type="ECO:0000256" key="4">
    <source>
        <dbReference type="ARBA" id="ARBA00022980"/>
    </source>
</evidence>
<keyword evidence="3 7" id="KW-0694">RNA-binding</keyword>
<dbReference type="PANTHER" id="PTHR13501:SF8">
    <property type="entry name" value="LARGE RIBOSOMAL SUBUNIT PROTEIN UL22M"/>
    <property type="match status" value="1"/>
</dbReference>
<dbReference type="GO" id="GO:0005840">
    <property type="term" value="C:ribosome"/>
    <property type="evidence" value="ECO:0007669"/>
    <property type="project" value="UniProtKB-KW"/>
</dbReference>
<dbReference type="Proteomes" id="UP001161405">
    <property type="component" value="Unassembled WGS sequence"/>
</dbReference>
<dbReference type="RefSeq" id="WP_284365730.1">
    <property type="nucleotide sequence ID" value="NZ_BSNI01000002.1"/>
</dbReference>
<comment type="similarity">
    <text evidence="1 7 8">Belongs to the universal ribosomal protein uL22 family.</text>
</comment>
<accession>A0ABQ5UTU0</accession>
<evidence type="ECO:0000256" key="10">
    <source>
        <dbReference type="RuleBase" id="RU004008"/>
    </source>
</evidence>
<dbReference type="InterPro" id="IPR001063">
    <property type="entry name" value="Ribosomal_uL22"/>
</dbReference>
<dbReference type="Pfam" id="PF00237">
    <property type="entry name" value="Ribosomal_L22"/>
    <property type="match status" value="1"/>
</dbReference>
<keyword evidence="2 7" id="KW-0699">rRNA-binding</keyword>
<keyword evidence="5 7" id="KW-0687">Ribonucleoprotein</keyword>
<evidence type="ECO:0000313" key="11">
    <source>
        <dbReference type="EMBL" id="GLQ18694.1"/>
    </source>
</evidence>
<proteinExistence type="inferred from homology"/>
<evidence type="ECO:0000256" key="1">
    <source>
        <dbReference type="ARBA" id="ARBA00009451"/>
    </source>
</evidence>